<dbReference type="Proteomes" id="UP000516305">
    <property type="component" value="Chromosome"/>
</dbReference>
<dbReference type="GO" id="GO:0006508">
    <property type="term" value="P:proteolysis"/>
    <property type="evidence" value="ECO:0007669"/>
    <property type="project" value="InterPro"/>
</dbReference>
<evidence type="ECO:0000313" key="5">
    <source>
        <dbReference type="Proteomes" id="UP000516305"/>
    </source>
</evidence>
<evidence type="ECO:0000259" key="3">
    <source>
        <dbReference type="Pfam" id="PF00561"/>
    </source>
</evidence>
<reference evidence="4 5" key="1">
    <citation type="submission" date="2020-08" db="EMBL/GenBank/DDBJ databases">
        <title>Croceimicrobium hydrocarbonivorans gen. nov., sp. nov., a novel marine bacterium isolated from a bacterial consortium that degrades polyethylene terephthalate.</title>
        <authorList>
            <person name="Liu R."/>
        </authorList>
    </citation>
    <scope>NUCLEOTIDE SEQUENCE [LARGE SCALE GENOMIC DNA]</scope>
    <source>
        <strain evidence="4 5">A20-9</strain>
    </source>
</reference>
<evidence type="ECO:0000313" key="4">
    <source>
        <dbReference type="EMBL" id="QNR22712.1"/>
    </source>
</evidence>
<dbReference type="PRINTS" id="PR00793">
    <property type="entry name" value="PROAMNOPTASE"/>
</dbReference>
<dbReference type="InterPro" id="IPR000073">
    <property type="entry name" value="AB_hydrolase_1"/>
</dbReference>
<dbReference type="EMBL" id="CP060139">
    <property type="protein sequence ID" value="QNR22712.1"/>
    <property type="molecule type" value="Genomic_DNA"/>
</dbReference>
<evidence type="ECO:0000256" key="1">
    <source>
        <dbReference type="ARBA" id="ARBA00010088"/>
    </source>
</evidence>
<comment type="similarity">
    <text evidence="1">Belongs to the peptidase S33 family.</text>
</comment>
<organism evidence="4 5">
    <name type="scientific">Croceimicrobium hydrocarbonivorans</name>
    <dbReference type="NCBI Taxonomy" id="2761580"/>
    <lineage>
        <taxon>Bacteria</taxon>
        <taxon>Pseudomonadati</taxon>
        <taxon>Bacteroidota</taxon>
        <taxon>Flavobacteriia</taxon>
        <taxon>Flavobacteriales</taxon>
        <taxon>Owenweeksiaceae</taxon>
        <taxon>Croceimicrobium</taxon>
    </lineage>
</organism>
<dbReference type="Gene3D" id="3.40.50.1820">
    <property type="entry name" value="alpha/beta hydrolase"/>
    <property type="match status" value="1"/>
</dbReference>
<dbReference type="KEGG" id="chyd:H4K34_09995"/>
<dbReference type="InterPro" id="IPR002410">
    <property type="entry name" value="Peptidase_S33"/>
</dbReference>
<dbReference type="SUPFAM" id="SSF53474">
    <property type="entry name" value="alpha/beta-Hydrolases"/>
    <property type="match status" value="1"/>
</dbReference>
<name>A0A7H0VAG4_9FLAO</name>
<keyword evidence="2 4" id="KW-0378">Hydrolase</keyword>
<dbReference type="GO" id="GO:0008233">
    <property type="term" value="F:peptidase activity"/>
    <property type="evidence" value="ECO:0007669"/>
    <property type="project" value="InterPro"/>
</dbReference>
<dbReference type="PANTHER" id="PTHR43798">
    <property type="entry name" value="MONOACYLGLYCEROL LIPASE"/>
    <property type="match status" value="1"/>
</dbReference>
<evidence type="ECO:0000256" key="2">
    <source>
        <dbReference type="ARBA" id="ARBA00022801"/>
    </source>
</evidence>
<dbReference type="GO" id="GO:0016020">
    <property type="term" value="C:membrane"/>
    <property type="evidence" value="ECO:0007669"/>
    <property type="project" value="TreeGrafter"/>
</dbReference>
<dbReference type="PANTHER" id="PTHR43798:SF33">
    <property type="entry name" value="HYDROLASE, PUTATIVE (AFU_ORTHOLOGUE AFUA_2G14860)-RELATED"/>
    <property type="match status" value="1"/>
</dbReference>
<dbReference type="Pfam" id="PF00561">
    <property type="entry name" value="Abhydrolase_1"/>
    <property type="match status" value="1"/>
</dbReference>
<feature type="domain" description="AB hydrolase-1" evidence="3">
    <location>
        <begin position="65"/>
        <end position="324"/>
    </location>
</feature>
<protein>
    <submittedName>
        <fullName evidence="4">Alpha/beta hydrolase</fullName>
    </submittedName>
</protein>
<dbReference type="InterPro" id="IPR050266">
    <property type="entry name" value="AB_hydrolase_sf"/>
</dbReference>
<dbReference type="RefSeq" id="WP_210757279.1">
    <property type="nucleotide sequence ID" value="NZ_CP060139.1"/>
</dbReference>
<dbReference type="AlphaFoldDB" id="A0A7H0VAG4"/>
<sequence length="342" mass="38861">MRLKRITLSLGLVSFLLIMAVFLWPRSYDVAAIQERTGTQFWQLKTGSRIAYYTIPASGEIQNSPIIYLHGGPGGLIKDEAITALKPLTELGHTLYFYDQIGSGHSARLEDISEYSVQRHQADLHAIIDEIGAEKVILAAHSWGCLLAINFLQDYPERVESMILDGPGPILPIRHELAEQIPPDSLQLIPPEFSNRQAINKCYNWRARLILKYAHRFQSKLASDEEVDAFFTYLNQELSKATFCKGSEAESFPGGSGYYSHLMTIQSFDTVEDQRQLLRELELPVLILRGQCDNQAWGYTNEYLELFKNSRLEIINDAGHALLISQAEKYRQHARSFLLQNN</sequence>
<accession>A0A7H0VAG4</accession>
<gene>
    <name evidence="4" type="ORF">H4K34_09995</name>
</gene>
<proteinExistence type="inferred from homology"/>
<keyword evidence="5" id="KW-1185">Reference proteome</keyword>
<dbReference type="InterPro" id="IPR029058">
    <property type="entry name" value="AB_hydrolase_fold"/>
</dbReference>